<comment type="caution">
    <text evidence="2">The sequence shown here is derived from an EMBL/GenBank/DDBJ whole genome shotgun (WGS) entry which is preliminary data.</text>
</comment>
<dbReference type="Proteomes" id="UP000247409">
    <property type="component" value="Unassembled WGS sequence"/>
</dbReference>
<gene>
    <name evidence="2" type="ORF">BWQ96_06071</name>
</gene>
<dbReference type="STRING" id="448386.A0A2V3IQ46"/>
<dbReference type="InterPro" id="IPR036388">
    <property type="entry name" value="WH-like_DNA-bd_sf"/>
</dbReference>
<dbReference type="Pfam" id="PF04157">
    <property type="entry name" value="EAP30"/>
    <property type="match status" value="1"/>
</dbReference>
<evidence type="ECO:0000256" key="1">
    <source>
        <dbReference type="ARBA" id="ARBA00009834"/>
    </source>
</evidence>
<organism evidence="2 3">
    <name type="scientific">Gracilariopsis chorda</name>
    <dbReference type="NCBI Taxonomy" id="448386"/>
    <lineage>
        <taxon>Eukaryota</taxon>
        <taxon>Rhodophyta</taxon>
        <taxon>Florideophyceae</taxon>
        <taxon>Rhodymeniophycidae</taxon>
        <taxon>Gracilariales</taxon>
        <taxon>Gracilariaceae</taxon>
        <taxon>Gracilariopsis</taxon>
    </lineage>
</organism>
<dbReference type="OrthoDB" id="283883at2759"/>
<dbReference type="GO" id="GO:0000814">
    <property type="term" value="C:ESCRT II complex"/>
    <property type="evidence" value="ECO:0007669"/>
    <property type="project" value="InterPro"/>
</dbReference>
<dbReference type="AlphaFoldDB" id="A0A2V3IQ46"/>
<dbReference type="FunFam" id="1.10.10.10:FF:000085">
    <property type="entry name" value="Vacuolar-sorting protein SNF8"/>
    <property type="match status" value="1"/>
</dbReference>
<dbReference type="PANTHER" id="PTHR12806">
    <property type="entry name" value="EAP30 SUBUNIT OF ELL COMPLEX"/>
    <property type="match status" value="1"/>
</dbReference>
<name>A0A2V3IQ46_9FLOR</name>
<dbReference type="InterPro" id="IPR016689">
    <property type="entry name" value="ESCRT-2_cplx_Snf8"/>
</dbReference>
<dbReference type="SUPFAM" id="SSF46785">
    <property type="entry name" value="Winged helix' DNA-binding domain"/>
    <property type="match status" value="2"/>
</dbReference>
<dbReference type="Gene3D" id="6.10.140.180">
    <property type="match status" value="1"/>
</dbReference>
<dbReference type="EMBL" id="NBIV01000098">
    <property type="protein sequence ID" value="PXF44211.1"/>
    <property type="molecule type" value="Genomic_DNA"/>
</dbReference>
<dbReference type="InterPro" id="IPR040608">
    <property type="entry name" value="Snf8/Vps36"/>
</dbReference>
<evidence type="ECO:0000313" key="3">
    <source>
        <dbReference type="Proteomes" id="UP000247409"/>
    </source>
</evidence>
<evidence type="ECO:0000313" key="2">
    <source>
        <dbReference type="EMBL" id="PXF44211.1"/>
    </source>
</evidence>
<dbReference type="PANTHER" id="PTHR12806:SF0">
    <property type="entry name" value="VACUOLAR-SORTING PROTEIN SNF8"/>
    <property type="match status" value="1"/>
</dbReference>
<protein>
    <submittedName>
        <fullName evidence="2">Vacuolar-sorting protein SNF8</fullName>
    </submittedName>
</protein>
<reference evidence="2 3" key="1">
    <citation type="journal article" date="2018" name="Mol. Biol. Evol.">
        <title>Analysis of the draft genome of the red seaweed Gracilariopsis chorda provides insights into genome size evolution in Rhodophyta.</title>
        <authorList>
            <person name="Lee J."/>
            <person name="Yang E.C."/>
            <person name="Graf L."/>
            <person name="Yang J.H."/>
            <person name="Qiu H."/>
            <person name="Zel Zion U."/>
            <person name="Chan C.X."/>
            <person name="Stephens T.G."/>
            <person name="Weber A.P.M."/>
            <person name="Boo G.H."/>
            <person name="Boo S.M."/>
            <person name="Kim K.M."/>
            <person name="Shin Y."/>
            <person name="Jung M."/>
            <person name="Lee S.J."/>
            <person name="Yim H.S."/>
            <person name="Lee J.H."/>
            <person name="Bhattacharya D."/>
            <person name="Yoon H.S."/>
        </authorList>
    </citation>
    <scope>NUCLEOTIDE SEQUENCE [LARGE SCALE GENOMIC DNA]</scope>
    <source>
        <strain evidence="2 3">SKKU-2015</strain>
        <tissue evidence="2">Whole body</tissue>
    </source>
</reference>
<keyword evidence="3" id="KW-1185">Reference proteome</keyword>
<accession>A0A2V3IQ46</accession>
<comment type="similarity">
    <text evidence="1">Belongs to the SNF8 family.</text>
</comment>
<dbReference type="Gene3D" id="1.10.10.10">
    <property type="entry name" value="Winged helix-like DNA-binding domain superfamily/Winged helix DNA-binding domain"/>
    <property type="match status" value="2"/>
</dbReference>
<dbReference type="GO" id="GO:0043328">
    <property type="term" value="P:protein transport to vacuole involved in ubiquitin-dependent protein catabolic process via the multivesicular body sorting pathway"/>
    <property type="evidence" value="ECO:0007669"/>
    <property type="project" value="TreeGrafter"/>
</dbReference>
<sequence length="247" mass="28017">MPPGRRPGRASIREDVRRREEMAKRGAMISAETAQHMKMQLRTFSTKLEQFAIDHKDEIQRDPAFRAKFHSMCASIGVDPLTSRKGKWSDLLGVGDYYYELAVRIIEVCVATRPTNGGIISLRELVSALRIRRTTYTENVSSDDVERALAKLNVLEGGFKVMMIGHRKVVQSVPVELSVDHTNALAISEETGYISASALREKLKWEKERIMTTLRFLLEHEIAWLDLQTSEPTYWILGLMSGSSTFT</sequence>
<dbReference type="InterPro" id="IPR036390">
    <property type="entry name" value="WH_DNA-bd_sf"/>
</dbReference>
<proteinExistence type="inferred from homology"/>